<sequence length="111" mass="12539">MLEYIKQAYGTRSHIIGRKLAGEKLHKPLLNTVRQEFLSPLGIKRSNFVCAKERINAAARTDQVIIKLRLDLGFAIPEAVPLVSDELAVFFLADGIHLRRERDGRNIITCV</sequence>
<organism evidence="1">
    <name type="scientific">bioreactor metagenome</name>
    <dbReference type="NCBI Taxonomy" id="1076179"/>
    <lineage>
        <taxon>unclassified sequences</taxon>
        <taxon>metagenomes</taxon>
        <taxon>ecological metagenomes</taxon>
    </lineage>
</organism>
<name>A0A645AZF4_9ZZZZ</name>
<proteinExistence type="predicted"/>
<dbReference type="AlphaFoldDB" id="A0A645AZF4"/>
<gene>
    <name evidence="1" type="ORF">SDC9_101677</name>
</gene>
<comment type="caution">
    <text evidence="1">The sequence shown here is derived from an EMBL/GenBank/DDBJ whole genome shotgun (WGS) entry which is preliminary data.</text>
</comment>
<dbReference type="EMBL" id="VSSQ01015014">
    <property type="protein sequence ID" value="MPM54894.1"/>
    <property type="molecule type" value="Genomic_DNA"/>
</dbReference>
<protein>
    <submittedName>
        <fullName evidence="1">Uncharacterized protein</fullName>
    </submittedName>
</protein>
<accession>A0A645AZF4</accession>
<reference evidence="1" key="1">
    <citation type="submission" date="2019-08" db="EMBL/GenBank/DDBJ databases">
        <authorList>
            <person name="Kucharzyk K."/>
            <person name="Murdoch R.W."/>
            <person name="Higgins S."/>
            <person name="Loffler F."/>
        </authorList>
    </citation>
    <scope>NUCLEOTIDE SEQUENCE</scope>
</reference>
<evidence type="ECO:0000313" key="1">
    <source>
        <dbReference type="EMBL" id="MPM54894.1"/>
    </source>
</evidence>